<dbReference type="Gene3D" id="3.40.630.30">
    <property type="match status" value="1"/>
</dbReference>
<dbReference type="PANTHER" id="PTHR43420:SF12">
    <property type="entry name" value="N-ACETYLTRANSFERASE DOMAIN-CONTAINING PROTEIN"/>
    <property type="match status" value="1"/>
</dbReference>
<keyword evidence="1" id="KW-0808">Transferase</keyword>
<dbReference type="EMBL" id="BAAAPC010000016">
    <property type="protein sequence ID" value="GAA2006125.1"/>
    <property type="molecule type" value="Genomic_DNA"/>
</dbReference>
<keyword evidence="5" id="KW-1185">Reference proteome</keyword>
<proteinExistence type="predicted"/>
<evidence type="ECO:0000313" key="4">
    <source>
        <dbReference type="EMBL" id="GAA2006125.1"/>
    </source>
</evidence>
<dbReference type="InterPro" id="IPR056935">
    <property type="entry name" value="Rv0428c-like_C"/>
</dbReference>
<dbReference type="InterPro" id="IPR050680">
    <property type="entry name" value="YpeA/RimI_acetyltransf"/>
</dbReference>
<feature type="domain" description="N-acetyltransferase" evidence="3">
    <location>
        <begin position="122"/>
        <end position="255"/>
    </location>
</feature>
<organism evidence="4 5">
    <name type="scientific">Nocardiopsis rhodophaea</name>
    <dbReference type="NCBI Taxonomy" id="280238"/>
    <lineage>
        <taxon>Bacteria</taxon>
        <taxon>Bacillati</taxon>
        <taxon>Actinomycetota</taxon>
        <taxon>Actinomycetes</taxon>
        <taxon>Streptosporangiales</taxon>
        <taxon>Nocardiopsidaceae</taxon>
        <taxon>Nocardiopsis</taxon>
    </lineage>
</organism>
<comment type="caution">
    <text evidence="4">The sequence shown here is derived from an EMBL/GenBank/DDBJ whole genome shotgun (WGS) entry which is preliminary data.</text>
</comment>
<dbReference type="RefSeq" id="WP_344106455.1">
    <property type="nucleotide sequence ID" value="NZ_BAAAPC010000016.1"/>
</dbReference>
<accession>A0ABN2TF78</accession>
<dbReference type="CDD" id="cd04301">
    <property type="entry name" value="NAT_SF"/>
    <property type="match status" value="1"/>
</dbReference>
<name>A0ABN2TF78_9ACTN</name>
<keyword evidence="2" id="KW-0012">Acyltransferase</keyword>
<protein>
    <submittedName>
        <fullName evidence="4">GNAT family N-acetyltransferase</fullName>
    </submittedName>
</protein>
<dbReference type="Proteomes" id="UP001501585">
    <property type="component" value="Unassembled WGS sequence"/>
</dbReference>
<dbReference type="InterPro" id="IPR016181">
    <property type="entry name" value="Acyl_CoA_acyltransferase"/>
</dbReference>
<dbReference type="PROSITE" id="PS51186">
    <property type="entry name" value="GNAT"/>
    <property type="match status" value="1"/>
</dbReference>
<evidence type="ECO:0000313" key="5">
    <source>
        <dbReference type="Proteomes" id="UP001501585"/>
    </source>
</evidence>
<dbReference type="PANTHER" id="PTHR43420">
    <property type="entry name" value="ACETYLTRANSFERASE"/>
    <property type="match status" value="1"/>
</dbReference>
<evidence type="ECO:0000256" key="1">
    <source>
        <dbReference type="ARBA" id="ARBA00022679"/>
    </source>
</evidence>
<reference evidence="4 5" key="1">
    <citation type="journal article" date="2019" name="Int. J. Syst. Evol. Microbiol.">
        <title>The Global Catalogue of Microorganisms (GCM) 10K type strain sequencing project: providing services to taxonomists for standard genome sequencing and annotation.</title>
        <authorList>
            <consortium name="The Broad Institute Genomics Platform"/>
            <consortium name="The Broad Institute Genome Sequencing Center for Infectious Disease"/>
            <person name="Wu L."/>
            <person name="Ma J."/>
        </authorList>
    </citation>
    <scope>NUCLEOTIDE SEQUENCE [LARGE SCALE GENOMIC DNA]</scope>
    <source>
        <strain evidence="4 5">JCM 15313</strain>
    </source>
</reference>
<dbReference type="SUPFAM" id="SSF55729">
    <property type="entry name" value="Acyl-CoA N-acyltransferases (Nat)"/>
    <property type="match status" value="1"/>
</dbReference>
<dbReference type="Pfam" id="PF24553">
    <property type="entry name" value="Rv0428c_C"/>
    <property type="match status" value="1"/>
</dbReference>
<evidence type="ECO:0000256" key="2">
    <source>
        <dbReference type="ARBA" id="ARBA00023315"/>
    </source>
</evidence>
<dbReference type="InterPro" id="IPR000182">
    <property type="entry name" value="GNAT_dom"/>
</dbReference>
<evidence type="ECO:0000259" key="3">
    <source>
        <dbReference type="PROSITE" id="PS51186"/>
    </source>
</evidence>
<sequence>MDDADDIVIDRQAARAWPAMVVEYARGWVLRSSPGVARSRSNSALPPQRDAVDGLSAVQEFYARRDQPILIQVSPAHRHSMLDDHLADRGFQRLSPTLVMRASLAEEPGLKVGRGRRTGVGGERWPVRLGHRDEAWTRTLQWVDGRSDAAGELVMDRIPGRTVFARVMDGATVASVGAGVVDGGWLGVFCMGTRPEYRRRGTATALLRSLLTWGRDKGARSAWLQVEEGNTAARKLYEAHGFEESHRYHYRRSTG</sequence>
<gene>
    <name evidence="4" type="ORF">GCM10009799_37030</name>
</gene>